<feature type="transmembrane region" description="Helical" evidence="1">
    <location>
        <begin position="176"/>
        <end position="197"/>
    </location>
</feature>
<name>A0A3D9LFG0_9MICC</name>
<accession>A0A3D9LFG0</accession>
<dbReference type="Pfam" id="PF16481">
    <property type="entry name" value="DUF5058"/>
    <property type="match status" value="1"/>
</dbReference>
<dbReference type="OrthoDB" id="86868at2"/>
<dbReference type="RefSeq" id="WP_115932131.1">
    <property type="nucleotide sequence ID" value="NZ_QREH01000001.1"/>
</dbReference>
<keyword evidence="1" id="KW-0812">Transmembrane</keyword>
<evidence type="ECO:0000256" key="1">
    <source>
        <dbReference type="SAM" id="Phobius"/>
    </source>
</evidence>
<reference evidence="2 3" key="1">
    <citation type="submission" date="2018-07" db="EMBL/GenBank/DDBJ databases">
        <title>Sequencing the genomes of 1000 actinobacteria strains.</title>
        <authorList>
            <person name="Klenk H.-P."/>
        </authorList>
    </citation>
    <scope>NUCLEOTIDE SEQUENCE [LARGE SCALE GENOMIC DNA]</scope>
    <source>
        <strain evidence="2 3">DSM 14442</strain>
    </source>
</reference>
<dbReference type="InterPro" id="IPR032479">
    <property type="entry name" value="DUF5058"/>
</dbReference>
<dbReference type="EMBL" id="QREH01000001">
    <property type="protein sequence ID" value="REE04147.1"/>
    <property type="molecule type" value="Genomic_DNA"/>
</dbReference>
<protein>
    <submittedName>
        <fullName evidence="2">Uncharacterized protein DUF5058</fullName>
    </submittedName>
</protein>
<keyword evidence="1" id="KW-0472">Membrane</keyword>
<feature type="transmembrane region" description="Helical" evidence="1">
    <location>
        <begin position="73"/>
        <end position="96"/>
    </location>
</feature>
<evidence type="ECO:0000313" key="2">
    <source>
        <dbReference type="EMBL" id="REE04147.1"/>
    </source>
</evidence>
<dbReference type="Proteomes" id="UP000256727">
    <property type="component" value="Unassembled WGS sequence"/>
</dbReference>
<feature type="transmembrane region" description="Helical" evidence="1">
    <location>
        <begin position="138"/>
        <end position="164"/>
    </location>
</feature>
<keyword evidence="3" id="KW-1185">Reference proteome</keyword>
<sequence length="259" mass="26250">MIAAASAAAAQAADPSSDPNAVLALANMPVLWICALGVFLVIAVQSVIYMMAARKAAPAAGLSQQELKTTFRTGAIAAIGPSLAVVLVAVALLALFGTPATLVRIGLIGSVQYETAAASIAAGTVGAELGGPSYDQQAFAIMFFAMSLGGAMWMLSTLILTPLLKKGEHRMAKVNPALMTVVPAAVLLGAFLSLGFAEVPKSSVHVITLAASALVMGVCLLLARLPGMRWLREWGLGIAILLGLAAAYLAQSAGLAPAA</sequence>
<organism evidence="2 3">
    <name type="scientific">Citricoccus muralis</name>
    <dbReference type="NCBI Taxonomy" id="169134"/>
    <lineage>
        <taxon>Bacteria</taxon>
        <taxon>Bacillati</taxon>
        <taxon>Actinomycetota</taxon>
        <taxon>Actinomycetes</taxon>
        <taxon>Micrococcales</taxon>
        <taxon>Micrococcaceae</taxon>
        <taxon>Citricoccus</taxon>
    </lineage>
</organism>
<gene>
    <name evidence="2" type="ORF">C8E99_1974</name>
</gene>
<proteinExistence type="predicted"/>
<keyword evidence="1" id="KW-1133">Transmembrane helix</keyword>
<feature type="transmembrane region" description="Helical" evidence="1">
    <location>
        <begin position="235"/>
        <end position="256"/>
    </location>
</feature>
<feature type="transmembrane region" description="Helical" evidence="1">
    <location>
        <begin position="203"/>
        <end position="223"/>
    </location>
</feature>
<dbReference type="AlphaFoldDB" id="A0A3D9LFG0"/>
<evidence type="ECO:0000313" key="3">
    <source>
        <dbReference type="Proteomes" id="UP000256727"/>
    </source>
</evidence>
<feature type="transmembrane region" description="Helical" evidence="1">
    <location>
        <begin position="28"/>
        <end position="52"/>
    </location>
</feature>
<comment type="caution">
    <text evidence="2">The sequence shown here is derived from an EMBL/GenBank/DDBJ whole genome shotgun (WGS) entry which is preliminary data.</text>
</comment>